<dbReference type="InterPro" id="IPR013341">
    <property type="entry name" value="Mandelate_racemase_N_dom"/>
</dbReference>
<dbReference type="InterPro" id="IPR013342">
    <property type="entry name" value="Mandelate_racemase_C"/>
</dbReference>
<evidence type="ECO:0000313" key="4">
    <source>
        <dbReference type="Proteomes" id="UP000192929"/>
    </source>
</evidence>
<keyword evidence="4" id="KW-1185">Reference proteome</keyword>
<dbReference type="InterPro" id="IPR029017">
    <property type="entry name" value="Enolase-like_N"/>
</dbReference>
<dbReference type="GO" id="GO:0016052">
    <property type="term" value="P:carbohydrate catabolic process"/>
    <property type="evidence" value="ECO:0007669"/>
    <property type="project" value="UniProtKB-ARBA"/>
</dbReference>
<feature type="domain" description="Mandelate racemase/muconate lactonizing enzyme C-terminal" evidence="2">
    <location>
        <begin position="247"/>
        <end position="383"/>
    </location>
</feature>
<dbReference type="NCBIfam" id="NF043051">
    <property type="entry name" value="ManoateDhtManD"/>
    <property type="match status" value="1"/>
</dbReference>
<accession>A0A1X7CRI9</accession>
<dbReference type="AlphaFoldDB" id="A0A1X7CRI9"/>
<dbReference type="Proteomes" id="UP000192929">
    <property type="component" value="Unassembled WGS sequence"/>
</dbReference>
<dbReference type="PANTHER" id="PTHR48080:SF6">
    <property type="entry name" value="STARVATION-SENSING PROTEIN RSPA"/>
    <property type="match status" value="1"/>
</dbReference>
<organism evidence="3 4">
    <name type="scientific">Kocuria marina subsp. indica</name>
    <dbReference type="NCBI Taxonomy" id="1049583"/>
    <lineage>
        <taxon>Bacteria</taxon>
        <taxon>Bacillati</taxon>
        <taxon>Actinomycetota</taxon>
        <taxon>Actinomycetes</taxon>
        <taxon>Micrococcales</taxon>
        <taxon>Micrococcaceae</taxon>
        <taxon>Kocuria</taxon>
    </lineage>
</organism>
<dbReference type="GO" id="GO:0009063">
    <property type="term" value="P:amino acid catabolic process"/>
    <property type="evidence" value="ECO:0007669"/>
    <property type="project" value="InterPro"/>
</dbReference>
<proteinExistence type="predicted"/>
<evidence type="ECO:0000259" key="2">
    <source>
        <dbReference type="SMART" id="SM00922"/>
    </source>
</evidence>
<dbReference type="Gene3D" id="3.20.20.120">
    <property type="entry name" value="Enolase-like C-terminal domain"/>
    <property type="match status" value="1"/>
</dbReference>
<dbReference type="PROSITE" id="PS00908">
    <property type="entry name" value="MR_MLE_1"/>
    <property type="match status" value="1"/>
</dbReference>
<feature type="region of interest" description="Disordered" evidence="1">
    <location>
        <begin position="60"/>
        <end position="88"/>
    </location>
</feature>
<dbReference type="InterPro" id="IPR036849">
    <property type="entry name" value="Enolase-like_C_sf"/>
</dbReference>
<reference evidence="4" key="1">
    <citation type="submission" date="2017-04" db="EMBL/GenBank/DDBJ databases">
        <authorList>
            <person name="Varghese N."/>
            <person name="Submissions S."/>
        </authorList>
    </citation>
    <scope>NUCLEOTIDE SEQUENCE [LARGE SCALE GENOMIC DNA]</scope>
    <source>
        <strain evidence="4">NIO-1021</strain>
    </source>
</reference>
<dbReference type="SUPFAM" id="SSF54826">
    <property type="entry name" value="Enolase N-terminal domain-like"/>
    <property type="match status" value="1"/>
</dbReference>
<dbReference type="InterPro" id="IPR018110">
    <property type="entry name" value="Mandel_Rmase/mucon_lact_enz_CS"/>
</dbReference>
<dbReference type="Gene3D" id="3.30.390.10">
    <property type="entry name" value="Enolase-like, N-terminal domain"/>
    <property type="match status" value="1"/>
</dbReference>
<dbReference type="InterPro" id="IPR029065">
    <property type="entry name" value="Enolase_C-like"/>
</dbReference>
<dbReference type="GO" id="GO:0008927">
    <property type="term" value="F:mannonate dehydratase activity"/>
    <property type="evidence" value="ECO:0007669"/>
    <property type="project" value="UniProtKB-ARBA"/>
</dbReference>
<evidence type="ECO:0000313" key="3">
    <source>
        <dbReference type="EMBL" id="SMF01302.1"/>
    </source>
</evidence>
<gene>
    <name evidence="3" type="ORF">SAMN06296028_10588</name>
</gene>
<dbReference type="Pfam" id="PF02746">
    <property type="entry name" value="MR_MLE_N"/>
    <property type="match status" value="1"/>
</dbReference>
<evidence type="ECO:0000256" key="1">
    <source>
        <dbReference type="SAM" id="MobiDB-lite"/>
    </source>
</evidence>
<dbReference type="SUPFAM" id="SSF51604">
    <property type="entry name" value="Enolase C-terminal domain-like"/>
    <property type="match status" value="1"/>
</dbReference>
<dbReference type="InterPro" id="IPR034593">
    <property type="entry name" value="DgoD-like"/>
</dbReference>
<dbReference type="SMART" id="SM00922">
    <property type="entry name" value="MR_MLE"/>
    <property type="match status" value="1"/>
</dbReference>
<dbReference type="NCBIfam" id="NF011654">
    <property type="entry name" value="PRK15072.1"/>
    <property type="match status" value="1"/>
</dbReference>
<dbReference type="Pfam" id="PF13378">
    <property type="entry name" value="MR_MLE_C"/>
    <property type="match status" value="1"/>
</dbReference>
<dbReference type="GO" id="GO:0000287">
    <property type="term" value="F:magnesium ion binding"/>
    <property type="evidence" value="ECO:0007669"/>
    <property type="project" value="UniProtKB-ARBA"/>
</dbReference>
<sequence length="528" mass="58963">MTRLDTFRPFLLCYSVPLLLSSLLCFWIPVEYGEYKTGIHTEGATYSAVWFTRKMGHEQLRPGEVPAPAGTRTDRPGPGFPPHDHPGPVRAVRARRRVRPVHTLIRHNRAGPPFQRGNTMKITEAKVIVTSPSRNFVTLKLTTDEGVTGIGDATLNGRELAVATYLSDHVAPLLIDRDPANIEDTWQFLYRSGYWRRGPVTMAAIAAVDMALWDIKGKVAGMPVYQLLGGASRRGLSTYGHASGRDTEEIFDSIRSEQEHGYTAIRVQSSVPGITALYGVAAQPQAPGERSDYQPAQRAALPAEENWDTRAYLRHIPCVFEAVRNEFGPELPLVHNGHHRMTPIQAAKLGKSLEPYDLFWLEDCTPAENQEALRLVRQHTTQPLAIGKVFNTIWDIKDLISEQLIDYVRCASTHFGGISPLKKVMDYAAMYQVKSGFHGSTDVSPVGFAAQLHVGMAIHNFGLQEYMPLSEKTNQVFRQHMTFENGLLHPSDTPGLGVEIDEDEAEKYEYTTAHLPYNRLTDGTVHDR</sequence>
<dbReference type="EMBL" id="FXAC01000005">
    <property type="protein sequence ID" value="SMF01302.1"/>
    <property type="molecule type" value="Genomic_DNA"/>
</dbReference>
<protein>
    <submittedName>
        <fullName evidence="3">D-mannonate dehydratase</fullName>
    </submittedName>
</protein>
<dbReference type="PANTHER" id="PTHR48080">
    <property type="entry name" value="D-GALACTONATE DEHYDRATASE-RELATED"/>
    <property type="match status" value="1"/>
</dbReference>
<name>A0A1X7CRI9_9MICC</name>